<dbReference type="Gene3D" id="3.40.50.300">
    <property type="entry name" value="P-loop containing nucleotide triphosphate hydrolases"/>
    <property type="match status" value="2"/>
</dbReference>
<keyword evidence="1" id="KW-0175">Coiled coil</keyword>
<dbReference type="InterPro" id="IPR027417">
    <property type="entry name" value="P-loop_NTPase"/>
</dbReference>
<name>A0A0R1ZZR6_9LACO</name>
<dbReference type="STRING" id="1291052.FC18_GL001792"/>
<dbReference type="Proteomes" id="UP000051679">
    <property type="component" value="Unassembled WGS sequence"/>
</dbReference>
<evidence type="ECO:0000256" key="1">
    <source>
        <dbReference type="SAM" id="Coils"/>
    </source>
</evidence>
<gene>
    <name evidence="2" type="ORF">FC18_GL001792</name>
</gene>
<comment type="caution">
    <text evidence="2">The sequence shown here is derived from an EMBL/GenBank/DDBJ whole genome shotgun (WGS) entry which is preliminary data.</text>
</comment>
<dbReference type="SUPFAM" id="SSF52540">
    <property type="entry name" value="P-loop containing nucleoside triphosphate hydrolases"/>
    <property type="match status" value="1"/>
</dbReference>
<accession>A0A0R1ZZR6</accession>
<evidence type="ECO:0000313" key="2">
    <source>
        <dbReference type="EMBL" id="KRM56659.1"/>
    </source>
</evidence>
<keyword evidence="3" id="KW-1185">Reference proteome</keyword>
<dbReference type="PATRIC" id="fig|1291052.5.peg.1846"/>
<reference evidence="2 3" key="1">
    <citation type="journal article" date="2015" name="Genome Announc.">
        <title>Expanding the biotechnology potential of lactobacilli through comparative genomics of 213 strains and associated genera.</title>
        <authorList>
            <person name="Sun Z."/>
            <person name="Harris H.M."/>
            <person name="McCann A."/>
            <person name="Guo C."/>
            <person name="Argimon S."/>
            <person name="Zhang W."/>
            <person name="Yang X."/>
            <person name="Jeffery I.B."/>
            <person name="Cooney J.C."/>
            <person name="Kagawa T.F."/>
            <person name="Liu W."/>
            <person name="Song Y."/>
            <person name="Salvetti E."/>
            <person name="Wrobel A."/>
            <person name="Rasinkangas P."/>
            <person name="Parkhill J."/>
            <person name="Rea M.C."/>
            <person name="O'Sullivan O."/>
            <person name="Ritari J."/>
            <person name="Douillard F.P."/>
            <person name="Paul Ross R."/>
            <person name="Yang R."/>
            <person name="Briner A.E."/>
            <person name="Felis G.E."/>
            <person name="de Vos W.M."/>
            <person name="Barrangou R."/>
            <person name="Klaenhammer T.R."/>
            <person name="Caufield P.W."/>
            <person name="Cui Y."/>
            <person name="Zhang H."/>
            <person name="O'Toole P.W."/>
        </authorList>
    </citation>
    <scope>NUCLEOTIDE SEQUENCE [LARGE SCALE GENOMIC DNA]</scope>
    <source>
        <strain evidence="2 3">DSM 20505</strain>
    </source>
</reference>
<protein>
    <submittedName>
        <fullName evidence="2">Vancomycin-resistant virulence factor</fullName>
    </submittedName>
</protein>
<dbReference type="AlphaFoldDB" id="A0A0R1ZZR6"/>
<dbReference type="EMBL" id="AYYO01000001">
    <property type="protein sequence ID" value="KRM56659.1"/>
    <property type="molecule type" value="Genomic_DNA"/>
</dbReference>
<proteinExistence type="predicted"/>
<feature type="coiled-coil region" evidence="1">
    <location>
        <begin position="13"/>
        <end position="44"/>
    </location>
</feature>
<evidence type="ECO:0000313" key="3">
    <source>
        <dbReference type="Proteomes" id="UP000051679"/>
    </source>
</evidence>
<organism evidence="2 3">
    <name type="scientific">Lacticaseibacillus sharpeae JCM 1186 = DSM 20505</name>
    <dbReference type="NCBI Taxonomy" id="1291052"/>
    <lineage>
        <taxon>Bacteria</taxon>
        <taxon>Bacillati</taxon>
        <taxon>Bacillota</taxon>
        <taxon>Bacilli</taxon>
        <taxon>Lactobacillales</taxon>
        <taxon>Lactobacillaceae</taxon>
        <taxon>Lacticaseibacillus</taxon>
    </lineage>
</organism>
<sequence length="578" mass="66413">MKFTRIPDVTVVVDTVQRNNTNYQENITKAVDELTRQRNEAKSQTNYDAINEEIMPLRELSLALRKNGEIIKPLYLRIYCYGVTLDQLERKVNEVLTRVRNEGFKATVFLAENVDEYKSMFLPASEQDKLSSHREGIPLSGQIIGLGFAHNQTSLTDPFGSYFGYTQTSGLVYWDLFHVDKQRTYYNLFLTGDLGSGKSTTLKKVVLERALRGDLVRVFDRVGEFSGLARKFNGQIVQLDGSNGIINMFQIFATVFNEKTGDVDEAGSYKNHLKDLSTKYRLFDPQATARTAGRFSALCDEYYRAHGYLEHPTQFDAEEYPVLSDIIEYLRKIIGSEERAEYRREYETISMALESLQQQNGDLFDGYTTLPNLDDVQFVSYDLHALETLDEPIQNLQIYNAMNATYTVCIRQGREQMRLYNEHKITLEEVRHFLWVADECHTIINIQNADVAEWFVRIMSEDRKFFGSVALATQRMERMFPSGSNAQDKETVRAINAINQIYTLCQYKIVLRHDISTIGTPDAPSVIRRMFGTILTEGEFQRIPYFDKGEAELLIGAEKLHMHFHVTDYELELFGGGA</sequence>